<dbReference type="Proteomes" id="UP000632828">
    <property type="component" value="Unassembled WGS sequence"/>
</dbReference>
<comment type="subcellular location">
    <subcellularLocation>
        <location evidence="3">Secreted</location>
    </subcellularLocation>
    <subcellularLocation>
        <location evidence="3">Bacterial flagellum</location>
    </subcellularLocation>
</comment>
<dbReference type="EMBL" id="JACWUN010000013">
    <property type="protein sequence ID" value="MBD1401266.1"/>
    <property type="molecule type" value="Genomic_DNA"/>
</dbReference>
<gene>
    <name evidence="6" type="ORF">ICT70_11320</name>
</gene>
<dbReference type="Gene3D" id="6.10.10.10">
    <property type="entry name" value="Flagellar export chaperone, C-terminal domain"/>
    <property type="match status" value="1"/>
</dbReference>
<dbReference type="GO" id="GO:0005576">
    <property type="term" value="C:extracellular region"/>
    <property type="evidence" value="ECO:0007669"/>
    <property type="project" value="UniProtKB-SubCell"/>
</dbReference>
<dbReference type="InterPro" id="IPR042187">
    <property type="entry name" value="Flagellin_C_sub2"/>
</dbReference>
<evidence type="ECO:0000259" key="5">
    <source>
        <dbReference type="Pfam" id="PF00700"/>
    </source>
</evidence>
<dbReference type="Pfam" id="PF00700">
    <property type="entry name" value="Flagellin_C"/>
    <property type="match status" value="1"/>
</dbReference>
<comment type="function">
    <text evidence="3">Flagellin is the subunit protein which polymerizes to form the filaments of bacterial flagella.</text>
</comment>
<sequence length="1099" mass="110323">MALTINTNVASLNAQRNLGASQANLNNSMQRLSSGLRINSAKDDAAGLAISDRMTAQIRGLNQAARNANDGISLAQTAEGALQESTNILQRMRELAVQSANDTNTASDRQSLQAEVSQLIQELDRIAVTTQFNGKNLLDGSMAGEANIATFQVGANAGTDQTISFDIKGAKAEDLSVVGRNITAGSTAEGLNIQGAIEAGSFSVNGTLVGESASASAADVAAVINAAAQTAANDNTVNVATAQNVQAFDFNVVELQAAAAEMGTAGEVVSGAEVNASVTINDALEITAVAVGDAGNDIAINLVANTATEDIYESTTLTFQNMVAGDSVTVGGLTLTATGAVTADEVATSFISGDAHANAGFAGELAAGWAATAVTDENDDPIVNQVAFTFNEIGDVDDLEFSSTGVAPAAPTATNTNEELEVTFNALVAGESVTVGGLTLTATDAVTADEVAASFVSGTAHANAGFTGVLAEGWVVAASDTPNDRATFTYTAATGDVDDLTYNSVGAAPTVTADHLSNDAPVVTFGALANGESITVAGLTLTATDAVTADEVAASFASGTAHANAGFTGSLEGWTVTATSTDTVTFDRGVDVVGDIEVSSAGAAIAVTSSKTDGETSLEFTALAEGESVTVAGLTLTATDAMSDAEVAAAFADGNYDTFDTKGTFEGELVGWAAGSNTGAALSFTRDTAEGDLAATTEGAEITLDSVVVDGADAGTSVVVNEDGDAITVTFAADATLDDIITALNGDTEAAALVTAALAEEADGTVAAQETTATLAGGVINSLAINISDEEAALVDQLGITLDGVAVDFSDIDFSAVTTGAELATALSSIDGLSANYANGDLTLSTAEETVLGIEDDAYALSSSAGDGTALGTYTINLDNNEIDVAASVTGLSVTADDVVSAINAAEITGLTATLNDDGQVQITKDDHTSFSLTETIQLDGATDAAANAGLVGVDHEESAFNGHVVLNSNSAIVLEEVEVGALANAGLSEVGNGTTTIDNVNISSREGAVEAIGSVDAALQQIDSLRGDLGAVQNRFESTISNLMNVSENLSAARSRILDADIAMETSNMTKQNILQQAGVSILAQANQAPQLALSLLG</sequence>
<dbReference type="PRINTS" id="PR00207">
    <property type="entry name" value="FLAGELLIN"/>
</dbReference>
<keyword evidence="3" id="KW-0964">Secreted</keyword>
<dbReference type="PANTHER" id="PTHR42792">
    <property type="entry name" value="FLAGELLIN"/>
    <property type="match status" value="1"/>
</dbReference>
<dbReference type="InterPro" id="IPR001029">
    <property type="entry name" value="Flagellin_N"/>
</dbReference>
<dbReference type="Gene3D" id="1.20.1330.10">
    <property type="entry name" value="f41 fragment of flagellin, N-terminal domain"/>
    <property type="match status" value="2"/>
</dbReference>
<comment type="similarity">
    <text evidence="1 3">Belongs to the bacterial flagellin family.</text>
</comment>
<proteinExistence type="inferred from homology"/>
<dbReference type="SUPFAM" id="SSF64518">
    <property type="entry name" value="Phase 1 flagellin"/>
    <property type="match status" value="2"/>
</dbReference>
<dbReference type="GO" id="GO:0005198">
    <property type="term" value="F:structural molecule activity"/>
    <property type="evidence" value="ECO:0007669"/>
    <property type="project" value="UniProtKB-UniRule"/>
</dbReference>
<protein>
    <recommendedName>
        <fullName evidence="3">Flagellin</fullName>
    </recommendedName>
</protein>
<dbReference type="AlphaFoldDB" id="A0A8J6URF7"/>
<evidence type="ECO:0000313" key="6">
    <source>
        <dbReference type="EMBL" id="MBD1401266.1"/>
    </source>
</evidence>
<dbReference type="Pfam" id="PF00669">
    <property type="entry name" value="Flagellin_N"/>
    <property type="match status" value="1"/>
</dbReference>
<dbReference type="Gene3D" id="2.30.220.10">
    <property type="entry name" value="f41 fragment of flagellin, C-terminal domain"/>
    <property type="match status" value="2"/>
</dbReference>
<evidence type="ECO:0000256" key="2">
    <source>
        <dbReference type="ARBA" id="ARBA00023143"/>
    </source>
</evidence>
<dbReference type="Gene3D" id="2.170.280.10">
    <property type="entry name" value="f41 fragment of flagellin, middle domain"/>
    <property type="match status" value="2"/>
</dbReference>
<keyword evidence="7" id="KW-1185">Reference proteome</keyword>
<dbReference type="GO" id="GO:0009288">
    <property type="term" value="C:bacterial-type flagellum"/>
    <property type="evidence" value="ECO:0007669"/>
    <property type="project" value="UniProtKB-SubCell"/>
</dbReference>
<dbReference type="PANTHER" id="PTHR42792:SF2">
    <property type="entry name" value="FLAGELLIN"/>
    <property type="match status" value="1"/>
</dbReference>
<keyword evidence="2 3" id="KW-0975">Bacterial flagellum</keyword>
<evidence type="ECO:0000313" key="7">
    <source>
        <dbReference type="Proteomes" id="UP000632828"/>
    </source>
</evidence>
<comment type="caution">
    <text evidence="6">The sequence shown here is derived from an EMBL/GenBank/DDBJ whole genome shotgun (WGS) entry which is preliminary data.</text>
</comment>
<evidence type="ECO:0000256" key="1">
    <source>
        <dbReference type="ARBA" id="ARBA00005709"/>
    </source>
</evidence>
<dbReference type="InterPro" id="IPR001492">
    <property type="entry name" value="Flagellin"/>
</dbReference>
<feature type="domain" description="Flagellin N-terminal" evidence="4">
    <location>
        <begin position="5"/>
        <end position="141"/>
    </location>
</feature>
<dbReference type="Gene3D" id="6.10.280.190">
    <property type="match status" value="1"/>
</dbReference>
<dbReference type="InterPro" id="IPR046358">
    <property type="entry name" value="Flagellin_C"/>
</dbReference>
<organism evidence="6 7">
    <name type="scientific">Pelovirga terrestris</name>
    <dbReference type="NCBI Taxonomy" id="2771352"/>
    <lineage>
        <taxon>Bacteria</taxon>
        <taxon>Pseudomonadati</taxon>
        <taxon>Thermodesulfobacteriota</taxon>
        <taxon>Desulfuromonadia</taxon>
        <taxon>Geobacterales</taxon>
        <taxon>Geobacteraceae</taxon>
        <taxon>Pelovirga</taxon>
    </lineage>
</organism>
<feature type="domain" description="Flagellin C-terminal" evidence="5">
    <location>
        <begin position="1014"/>
        <end position="1098"/>
    </location>
</feature>
<evidence type="ECO:0000259" key="4">
    <source>
        <dbReference type="Pfam" id="PF00669"/>
    </source>
</evidence>
<name>A0A8J6URF7_9BACT</name>
<evidence type="ECO:0000256" key="3">
    <source>
        <dbReference type="RuleBase" id="RU362073"/>
    </source>
</evidence>
<reference evidence="6" key="1">
    <citation type="submission" date="2020-09" db="EMBL/GenBank/DDBJ databases">
        <title>Pelobacter alkaliphilus sp. nov., a novel anaerobic arsenate-reducing bacterium from terrestrial mud volcano.</title>
        <authorList>
            <person name="Khomyakova M.A."/>
            <person name="Merkel A.Y."/>
            <person name="Slobodkin A.I."/>
        </authorList>
    </citation>
    <scope>NUCLEOTIDE SEQUENCE</scope>
    <source>
        <strain evidence="6">M08fum</strain>
    </source>
</reference>
<accession>A0A8J6URF7</accession>